<evidence type="ECO:0000313" key="2">
    <source>
        <dbReference type="Proteomes" id="UP001215151"/>
    </source>
</evidence>
<accession>A0AAD7TJU2</accession>
<gene>
    <name evidence="1" type="ORF">ONZ51_g10423</name>
</gene>
<dbReference type="AlphaFoldDB" id="A0AAD7TJU2"/>
<organism evidence="1 2">
    <name type="scientific">Trametes cubensis</name>
    <dbReference type="NCBI Taxonomy" id="1111947"/>
    <lineage>
        <taxon>Eukaryota</taxon>
        <taxon>Fungi</taxon>
        <taxon>Dikarya</taxon>
        <taxon>Basidiomycota</taxon>
        <taxon>Agaricomycotina</taxon>
        <taxon>Agaricomycetes</taxon>
        <taxon>Polyporales</taxon>
        <taxon>Polyporaceae</taxon>
        <taxon>Trametes</taxon>
    </lineage>
</organism>
<dbReference type="Proteomes" id="UP001215151">
    <property type="component" value="Unassembled WGS sequence"/>
</dbReference>
<name>A0AAD7TJU2_9APHY</name>
<evidence type="ECO:0000313" key="1">
    <source>
        <dbReference type="EMBL" id="KAJ8463181.1"/>
    </source>
</evidence>
<proteinExistence type="predicted"/>
<protein>
    <submittedName>
        <fullName evidence="1">Uncharacterized protein</fullName>
    </submittedName>
</protein>
<reference evidence="1" key="1">
    <citation type="submission" date="2022-11" db="EMBL/GenBank/DDBJ databases">
        <title>Genome Sequence of Cubamyces cubensis.</title>
        <authorList>
            <person name="Buettner E."/>
        </authorList>
    </citation>
    <scope>NUCLEOTIDE SEQUENCE</scope>
    <source>
        <strain evidence="1">MPL-01</strain>
    </source>
</reference>
<dbReference type="EMBL" id="JAPEVG010000411">
    <property type="protein sequence ID" value="KAJ8463181.1"/>
    <property type="molecule type" value="Genomic_DNA"/>
</dbReference>
<sequence length="124" mass="13891">MPVAFALKTRVYLVMQMVLGGVDERSPEFPSFKMFIRALLAIGFNRVDSGNGPTIDLTRAGITEHSPGGVVRIRRPESRARWMLYEYSSVAITLEQRYGLRAEGIMEIPDDLDIAEDAIEVPAY</sequence>
<keyword evidence="2" id="KW-1185">Reference proteome</keyword>
<comment type="caution">
    <text evidence="1">The sequence shown here is derived from an EMBL/GenBank/DDBJ whole genome shotgun (WGS) entry which is preliminary data.</text>
</comment>